<dbReference type="InterPro" id="IPR005119">
    <property type="entry name" value="LysR_subst-bd"/>
</dbReference>
<dbReference type="Gene3D" id="1.10.10.10">
    <property type="entry name" value="Winged helix-like DNA-binding domain superfamily/Winged helix DNA-binding domain"/>
    <property type="match status" value="1"/>
</dbReference>
<dbReference type="FunFam" id="1.10.10.10:FF:000001">
    <property type="entry name" value="LysR family transcriptional regulator"/>
    <property type="match status" value="1"/>
</dbReference>
<dbReference type="PRINTS" id="PR00039">
    <property type="entry name" value="HTHLYSR"/>
</dbReference>
<dbReference type="PANTHER" id="PTHR30346">
    <property type="entry name" value="TRANSCRIPTIONAL DUAL REGULATOR HCAR-RELATED"/>
    <property type="match status" value="1"/>
</dbReference>
<evidence type="ECO:0000256" key="4">
    <source>
        <dbReference type="ARBA" id="ARBA00023163"/>
    </source>
</evidence>
<organism evidence="6 7">
    <name type="scientific">Catenuloplanes niger</name>
    <dbReference type="NCBI Taxonomy" id="587534"/>
    <lineage>
        <taxon>Bacteria</taxon>
        <taxon>Bacillati</taxon>
        <taxon>Actinomycetota</taxon>
        <taxon>Actinomycetes</taxon>
        <taxon>Micromonosporales</taxon>
        <taxon>Micromonosporaceae</taxon>
        <taxon>Catenuloplanes</taxon>
    </lineage>
</organism>
<dbReference type="EMBL" id="JAVDYC010000001">
    <property type="protein sequence ID" value="MDR7320526.1"/>
    <property type="molecule type" value="Genomic_DNA"/>
</dbReference>
<dbReference type="AlphaFoldDB" id="A0AAE3ZKT2"/>
<dbReference type="GO" id="GO:0003677">
    <property type="term" value="F:DNA binding"/>
    <property type="evidence" value="ECO:0007669"/>
    <property type="project" value="UniProtKB-KW"/>
</dbReference>
<dbReference type="PROSITE" id="PS50931">
    <property type="entry name" value="HTH_LYSR"/>
    <property type="match status" value="1"/>
</dbReference>
<evidence type="ECO:0000256" key="3">
    <source>
        <dbReference type="ARBA" id="ARBA00023125"/>
    </source>
</evidence>
<dbReference type="InterPro" id="IPR036388">
    <property type="entry name" value="WH-like_DNA-bd_sf"/>
</dbReference>
<evidence type="ECO:0000259" key="5">
    <source>
        <dbReference type="PROSITE" id="PS50931"/>
    </source>
</evidence>
<accession>A0AAE3ZKT2</accession>
<sequence length="313" mass="32865">MEYLNVHPQLLQALRAVLDTGSLTAAAERLGFTQSALSKQIAALETAAGTPLIRRGPRGVEPTEAGTRLAARAATILDQLGAARRELDDVSAPLGGRLALGGFPATAMELVPRTIARLRAEHPSIEIDFLESSTLVQIRRLRAGRLDLALIAVGEGLPEYDLTGVELDRLPAGRLLVAVGRRHRLARAERVTVDDLAGENWIAGRGGRSEPQFGPWPTLTGARVVAELSGWSARLGFVAAGLGIMTVPSLAAGILPADVVGVEVDDPSWTGRTLSLARIGALTPAGAAVRSALTAEARAIAERVRRAPPPARG</sequence>
<feature type="domain" description="HTH lysR-type" evidence="5">
    <location>
        <begin position="1"/>
        <end position="63"/>
    </location>
</feature>
<dbReference type="SUPFAM" id="SSF46785">
    <property type="entry name" value="Winged helix' DNA-binding domain"/>
    <property type="match status" value="1"/>
</dbReference>
<keyword evidence="2" id="KW-0805">Transcription regulation</keyword>
<evidence type="ECO:0000256" key="2">
    <source>
        <dbReference type="ARBA" id="ARBA00023015"/>
    </source>
</evidence>
<evidence type="ECO:0000313" key="6">
    <source>
        <dbReference type="EMBL" id="MDR7320526.1"/>
    </source>
</evidence>
<reference evidence="6 7" key="1">
    <citation type="submission" date="2023-07" db="EMBL/GenBank/DDBJ databases">
        <title>Sequencing the genomes of 1000 actinobacteria strains.</title>
        <authorList>
            <person name="Klenk H.-P."/>
        </authorList>
    </citation>
    <scope>NUCLEOTIDE SEQUENCE [LARGE SCALE GENOMIC DNA]</scope>
    <source>
        <strain evidence="6 7">DSM 44711</strain>
    </source>
</reference>
<proteinExistence type="inferred from homology"/>
<keyword evidence="7" id="KW-1185">Reference proteome</keyword>
<dbReference type="Pfam" id="PF03466">
    <property type="entry name" value="LysR_substrate"/>
    <property type="match status" value="1"/>
</dbReference>
<dbReference type="Gene3D" id="3.40.190.10">
    <property type="entry name" value="Periplasmic binding protein-like II"/>
    <property type="match status" value="2"/>
</dbReference>
<protein>
    <submittedName>
        <fullName evidence="6">DNA-binding transcriptional LysR family regulator</fullName>
    </submittedName>
</protein>
<name>A0AAE3ZKT2_9ACTN</name>
<keyword evidence="4" id="KW-0804">Transcription</keyword>
<keyword evidence="3 6" id="KW-0238">DNA-binding</keyword>
<gene>
    <name evidence="6" type="ORF">J2S44_000776</name>
</gene>
<evidence type="ECO:0000256" key="1">
    <source>
        <dbReference type="ARBA" id="ARBA00009437"/>
    </source>
</evidence>
<dbReference type="GO" id="GO:0003700">
    <property type="term" value="F:DNA-binding transcription factor activity"/>
    <property type="evidence" value="ECO:0007669"/>
    <property type="project" value="InterPro"/>
</dbReference>
<dbReference type="GO" id="GO:0032993">
    <property type="term" value="C:protein-DNA complex"/>
    <property type="evidence" value="ECO:0007669"/>
    <property type="project" value="TreeGrafter"/>
</dbReference>
<dbReference type="SUPFAM" id="SSF53850">
    <property type="entry name" value="Periplasmic binding protein-like II"/>
    <property type="match status" value="1"/>
</dbReference>
<dbReference type="Pfam" id="PF00126">
    <property type="entry name" value="HTH_1"/>
    <property type="match status" value="1"/>
</dbReference>
<dbReference type="PANTHER" id="PTHR30346:SF29">
    <property type="entry name" value="LYSR SUBSTRATE-BINDING"/>
    <property type="match status" value="1"/>
</dbReference>
<dbReference type="Proteomes" id="UP001183629">
    <property type="component" value="Unassembled WGS sequence"/>
</dbReference>
<dbReference type="InterPro" id="IPR036390">
    <property type="entry name" value="WH_DNA-bd_sf"/>
</dbReference>
<comment type="caution">
    <text evidence="6">The sequence shown here is derived from an EMBL/GenBank/DDBJ whole genome shotgun (WGS) entry which is preliminary data.</text>
</comment>
<comment type="similarity">
    <text evidence="1">Belongs to the LysR transcriptional regulatory family.</text>
</comment>
<evidence type="ECO:0000313" key="7">
    <source>
        <dbReference type="Proteomes" id="UP001183629"/>
    </source>
</evidence>
<dbReference type="RefSeq" id="WP_310409064.1">
    <property type="nucleotide sequence ID" value="NZ_JAVDYC010000001.1"/>
</dbReference>
<dbReference type="InterPro" id="IPR000847">
    <property type="entry name" value="LysR_HTH_N"/>
</dbReference>